<dbReference type="RefSeq" id="WP_208036970.1">
    <property type="nucleotide sequence ID" value="NZ_CP071839.1"/>
</dbReference>
<accession>A0ABX7TKI9</accession>
<evidence type="ECO:0000313" key="1">
    <source>
        <dbReference type="EMBL" id="QTD96001.1"/>
    </source>
</evidence>
<name>A0ABX7TKI9_STRCY</name>
<organism evidence="1 2">
    <name type="scientific">Streptomyces cyanogenus</name>
    <dbReference type="NCBI Taxonomy" id="80860"/>
    <lineage>
        <taxon>Bacteria</taxon>
        <taxon>Bacillati</taxon>
        <taxon>Actinomycetota</taxon>
        <taxon>Actinomycetes</taxon>
        <taxon>Kitasatosporales</taxon>
        <taxon>Streptomycetaceae</taxon>
        <taxon>Streptomyces</taxon>
    </lineage>
</organism>
<evidence type="ECO:0000313" key="2">
    <source>
        <dbReference type="Proteomes" id="UP000663908"/>
    </source>
</evidence>
<proteinExistence type="predicted"/>
<protein>
    <submittedName>
        <fullName evidence="1">Uncharacterized protein</fullName>
    </submittedName>
</protein>
<sequence>MGVGQDVEIEPARMKAQLPAGSAPAVGGDAAFTTALSALLDAARSLGGSGVSAGSALLGNRRPRIERGMAQLRGLVVT</sequence>
<keyword evidence="2" id="KW-1185">Reference proteome</keyword>
<dbReference type="EMBL" id="CP071839">
    <property type="protein sequence ID" value="QTD96001.1"/>
    <property type="molecule type" value="Genomic_DNA"/>
</dbReference>
<reference evidence="1 2" key="1">
    <citation type="submission" date="2021-03" db="EMBL/GenBank/DDBJ databases">
        <title>Complete genome sequence of Streptomyces cyanogenus S136, producer of anticancer angucycline landomycin A.</title>
        <authorList>
            <person name="Hrab P."/>
            <person name="Ruckert C."/>
            <person name="Busche T."/>
            <person name="Ostash I."/>
            <person name="Kalinowski J."/>
            <person name="Fedorenko V."/>
            <person name="Yushchuk O."/>
            <person name="Ostash B."/>
        </authorList>
    </citation>
    <scope>NUCLEOTIDE SEQUENCE [LARGE SCALE GENOMIC DNA]</scope>
    <source>
        <strain evidence="1 2">S136</strain>
    </source>
</reference>
<dbReference type="Proteomes" id="UP000663908">
    <property type="component" value="Chromosome"/>
</dbReference>
<gene>
    <name evidence="1" type="ORF">S1361_01520</name>
</gene>